<reference evidence="1" key="1">
    <citation type="submission" date="2019-08" db="EMBL/GenBank/DDBJ databases">
        <authorList>
            <person name="Kucharzyk K."/>
            <person name="Murdoch R.W."/>
            <person name="Higgins S."/>
            <person name="Loffler F."/>
        </authorList>
    </citation>
    <scope>NUCLEOTIDE SEQUENCE</scope>
</reference>
<evidence type="ECO:0000313" key="1">
    <source>
        <dbReference type="EMBL" id="MPM50709.1"/>
    </source>
</evidence>
<sequence length="64" mass="7423">MGDSSVTYCYLWQNGLSEIELVMKFGAVPMFHTREKNKNTTLKFPTNAHTRFSFIDFPVCTDRT</sequence>
<accession>A0A645AC11</accession>
<comment type="caution">
    <text evidence="1">The sequence shown here is derived from an EMBL/GenBank/DDBJ whole genome shotgun (WGS) entry which is preliminary data.</text>
</comment>
<gene>
    <name evidence="1" type="ORF">SDC9_97452</name>
</gene>
<protein>
    <submittedName>
        <fullName evidence="1">Uncharacterized protein</fullName>
    </submittedName>
</protein>
<name>A0A645AC11_9ZZZZ</name>
<proteinExistence type="predicted"/>
<dbReference type="EMBL" id="VSSQ01013087">
    <property type="protein sequence ID" value="MPM50709.1"/>
    <property type="molecule type" value="Genomic_DNA"/>
</dbReference>
<organism evidence="1">
    <name type="scientific">bioreactor metagenome</name>
    <dbReference type="NCBI Taxonomy" id="1076179"/>
    <lineage>
        <taxon>unclassified sequences</taxon>
        <taxon>metagenomes</taxon>
        <taxon>ecological metagenomes</taxon>
    </lineage>
</organism>
<dbReference type="AlphaFoldDB" id="A0A645AC11"/>